<evidence type="ECO:0000313" key="1">
    <source>
        <dbReference type="EMBL" id="KAH7996692.1"/>
    </source>
</evidence>
<gene>
    <name evidence="1" type="ORF">K3G42_010148</name>
</gene>
<name>A0ACB8EUT4_9SAUR</name>
<organism evidence="1 2">
    <name type="scientific">Sphaerodactylus townsendi</name>
    <dbReference type="NCBI Taxonomy" id="933632"/>
    <lineage>
        <taxon>Eukaryota</taxon>
        <taxon>Metazoa</taxon>
        <taxon>Chordata</taxon>
        <taxon>Craniata</taxon>
        <taxon>Vertebrata</taxon>
        <taxon>Euteleostomi</taxon>
        <taxon>Lepidosauria</taxon>
        <taxon>Squamata</taxon>
        <taxon>Bifurcata</taxon>
        <taxon>Gekkota</taxon>
        <taxon>Sphaerodactylidae</taxon>
        <taxon>Sphaerodactylus</taxon>
    </lineage>
</organism>
<evidence type="ECO:0000313" key="2">
    <source>
        <dbReference type="Proteomes" id="UP000827872"/>
    </source>
</evidence>
<accession>A0ACB8EUT4</accession>
<sequence length="364" mass="41448">MSPNEDHQYMGVVQLLLHFQWTWVGLLAVDNDSGDHFLKTLEPLLSQNGICLASTGRIQNQSKWDFVPDLFHLTTQIYDTLTFSKVNTIIFYGESMTLVTMNTLMFLGIAEHKEKASLAKVWIMTGQVDFTLSGFQRFMNCDLFQGALSFTLHSVNVLGFQKFLHGIKPHWAKGDGFRMEFWKQTFDCSFPNSQEPMASNGTCTGEERLESVPGPLFEMDMTGHSYSIYNAVHAVAHALHAMHLSRFSHRAHLHPFLQGISFNNTAGETISFNQNKEMGVGFDITNLITFPNKSFQKTKVGRLDPDAPKGKQLVIHPDMIDWHRTFNQIFFIQARDGKNKSRFHWLSFSIGGESVLKLHLTYDD</sequence>
<dbReference type="EMBL" id="CM037628">
    <property type="protein sequence ID" value="KAH7996692.1"/>
    <property type="molecule type" value="Genomic_DNA"/>
</dbReference>
<reference evidence="1" key="1">
    <citation type="submission" date="2021-08" db="EMBL/GenBank/DDBJ databases">
        <title>The first chromosome-level gecko genome reveals the dynamic sex chromosomes of Neotropical dwarf geckos (Sphaerodactylidae: Sphaerodactylus).</title>
        <authorList>
            <person name="Pinto B.J."/>
            <person name="Keating S.E."/>
            <person name="Gamble T."/>
        </authorList>
    </citation>
    <scope>NUCLEOTIDE SEQUENCE</scope>
    <source>
        <strain evidence="1">TG3544</strain>
    </source>
</reference>
<protein>
    <submittedName>
        <fullName evidence="1">Uncharacterized protein</fullName>
    </submittedName>
</protein>
<comment type="caution">
    <text evidence="1">The sequence shown here is derived from an EMBL/GenBank/DDBJ whole genome shotgun (WGS) entry which is preliminary data.</text>
</comment>
<dbReference type="Proteomes" id="UP000827872">
    <property type="component" value="Linkage Group LG15"/>
</dbReference>
<keyword evidence="2" id="KW-1185">Reference proteome</keyword>
<proteinExistence type="predicted"/>